<evidence type="ECO:0000256" key="1">
    <source>
        <dbReference type="ARBA" id="ARBA00023125"/>
    </source>
</evidence>
<dbReference type="SMART" id="SM00422">
    <property type="entry name" value="HTH_MERR"/>
    <property type="match status" value="1"/>
</dbReference>
<evidence type="ECO:0000313" key="5">
    <source>
        <dbReference type="Proteomes" id="UP000679950"/>
    </source>
</evidence>
<sequence>MESTKKLFTTGEFADLCGVKKQTFFHYDDIDLLKPEYKNEKGYRYYSVQQTEVFSVIEMLKEIGMSLAEIKDFLHFKSPKDAIELLTDKEEAMKKKIAKMQRTQQIIQNKKKQIEEALRLDFDRFTIEEREIGYYVLSGDILNCSDKEFTKSIMSFIKYTKQEELDIGYPIGVLIRQEQVEAGDYWNYSHFYMRVDQSDLVEPFIKKAGKYVVGYHKGSYVTIQDTYEKMKAYLSKEGYRICGDSFEEYVIDEVSVSGEDNYVTKIMIQVEEK</sequence>
<dbReference type="Gene3D" id="1.10.1660.10">
    <property type="match status" value="1"/>
</dbReference>
<comment type="caution">
    <text evidence="4">The sequence shown here is derived from an EMBL/GenBank/DDBJ whole genome shotgun (WGS) entry which is preliminary data.</text>
</comment>
<dbReference type="Pfam" id="PF13411">
    <property type="entry name" value="MerR_1"/>
    <property type="match status" value="1"/>
</dbReference>
<dbReference type="InterPro" id="IPR000551">
    <property type="entry name" value="MerR-type_HTH_dom"/>
</dbReference>
<dbReference type="PANTHER" id="PTHR30204:SF85">
    <property type="entry name" value="MULTIDRUG-EFFLUX TRANSPORTER 2 REGULATOR"/>
    <property type="match status" value="1"/>
</dbReference>
<dbReference type="Pfam" id="PF06445">
    <property type="entry name" value="GyrI-like"/>
    <property type="match status" value="1"/>
</dbReference>
<dbReference type="EMBL" id="BORB01000011">
    <property type="protein sequence ID" value="GIN57291.1"/>
    <property type="molecule type" value="Genomic_DNA"/>
</dbReference>
<dbReference type="RefSeq" id="WP_212966052.1">
    <property type="nucleotide sequence ID" value="NZ_BORB01000011.1"/>
</dbReference>
<organism evidence="4 5">
    <name type="scientific">Lederbergia ruris</name>
    <dbReference type="NCBI Taxonomy" id="217495"/>
    <lineage>
        <taxon>Bacteria</taxon>
        <taxon>Bacillati</taxon>
        <taxon>Bacillota</taxon>
        <taxon>Bacilli</taxon>
        <taxon>Bacillales</taxon>
        <taxon>Bacillaceae</taxon>
        <taxon>Lederbergia</taxon>
    </lineage>
</organism>
<protein>
    <submittedName>
        <fullName evidence="4">Multidrug-efflux transporter 2 regulator</fullName>
    </submittedName>
</protein>
<dbReference type="SUPFAM" id="SSF46955">
    <property type="entry name" value="Putative DNA-binding domain"/>
    <property type="match status" value="1"/>
</dbReference>
<dbReference type="Proteomes" id="UP000679950">
    <property type="component" value="Unassembled WGS sequence"/>
</dbReference>
<feature type="domain" description="HTH merR-type" evidence="3">
    <location>
        <begin position="7"/>
        <end position="76"/>
    </location>
</feature>
<dbReference type="InterPro" id="IPR029442">
    <property type="entry name" value="GyrI-like"/>
</dbReference>
<dbReference type="InterPro" id="IPR047057">
    <property type="entry name" value="MerR_fam"/>
</dbReference>
<dbReference type="InterPro" id="IPR011256">
    <property type="entry name" value="Reg_factor_effector_dom_sf"/>
</dbReference>
<name>A0ABQ4KH51_9BACI</name>
<keyword evidence="2" id="KW-0175">Coiled coil</keyword>
<proteinExistence type="predicted"/>
<reference evidence="4 5" key="1">
    <citation type="submission" date="2021-03" db="EMBL/GenBank/DDBJ databases">
        <title>Antimicrobial resistance genes in bacteria isolated from Japanese honey, and their potential for conferring macrolide and lincosamide resistance in the American foulbrood pathogen Paenibacillus larvae.</title>
        <authorList>
            <person name="Okamoto M."/>
            <person name="Kumagai M."/>
            <person name="Kanamori H."/>
            <person name="Takamatsu D."/>
        </authorList>
    </citation>
    <scope>NUCLEOTIDE SEQUENCE [LARGE SCALE GENOMIC DNA]</scope>
    <source>
        <strain evidence="4 5">J8TS2</strain>
    </source>
</reference>
<accession>A0ABQ4KH51</accession>
<feature type="coiled-coil region" evidence="2">
    <location>
        <begin position="83"/>
        <end position="120"/>
    </location>
</feature>
<dbReference type="PROSITE" id="PS50937">
    <property type="entry name" value="HTH_MERR_2"/>
    <property type="match status" value="1"/>
</dbReference>
<evidence type="ECO:0000313" key="4">
    <source>
        <dbReference type="EMBL" id="GIN57291.1"/>
    </source>
</evidence>
<keyword evidence="5" id="KW-1185">Reference proteome</keyword>
<dbReference type="SUPFAM" id="SSF55136">
    <property type="entry name" value="Probable bacterial effector-binding domain"/>
    <property type="match status" value="1"/>
</dbReference>
<evidence type="ECO:0000259" key="3">
    <source>
        <dbReference type="PROSITE" id="PS50937"/>
    </source>
</evidence>
<evidence type="ECO:0000256" key="2">
    <source>
        <dbReference type="SAM" id="Coils"/>
    </source>
</evidence>
<dbReference type="PANTHER" id="PTHR30204">
    <property type="entry name" value="REDOX-CYCLING DRUG-SENSING TRANSCRIPTIONAL ACTIVATOR SOXR"/>
    <property type="match status" value="1"/>
</dbReference>
<dbReference type="Gene3D" id="3.20.80.10">
    <property type="entry name" value="Regulatory factor, effector binding domain"/>
    <property type="match status" value="1"/>
</dbReference>
<gene>
    <name evidence="4" type="primary">bltR</name>
    <name evidence="4" type="ORF">J8TS2_16100</name>
</gene>
<keyword evidence="1" id="KW-0238">DNA-binding</keyword>
<dbReference type="InterPro" id="IPR009061">
    <property type="entry name" value="DNA-bd_dom_put_sf"/>
</dbReference>